<gene>
    <name evidence="2" type="ORF">CLAFUR5_06377</name>
</gene>
<keyword evidence="3" id="KW-1185">Reference proteome</keyword>
<protein>
    <submittedName>
        <fullName evidence="2">Uncharacterized protein</fullName>
    </submittedName>
</protein>
<dbReference type="KEGG" id="ffu:CLAFUR5_06377"/>
<dbReference type="Proteomes" id="UP000756132">
    <property type="component" value="Chromosome 5"/>
</dbReference>
<reference evidence="2" key="1">
    <citation type="submission" date="2021-12" db="EMBL/GenBank/DDBJ databases">
        <authorList>
            <person name="Zaccaron A."/>
            <person name="Stergiopoulos I."/>
        </authorList>
    </citation>
    <scope>NUCLEOTIDE SEQUENCE</scope>
    <source>
        <strain evidence="2">Race5_Kim</strain>
    </source>
</reference>
<dbReference type="EMBL" id="CP090167">
    <property type="protein sequence ID" value="UJO17674.1"/>
    <property type="molecule type" value="Genomic_DNA"/>
</dbReference>
<reference evidence="2" key="2">
    <citation type="journal article" date="2022" name="Microb. Genom.">
        <title>A chromosome-scale genome assembly of the tomato pathogen Cladosporium fulvum reveals a compartmentalized genome architecture and the presence of a dispensable chromosome.</title>
        <authorList>
            <person name="Zaccaron A.Z."/>
            <person name="Chen L.H."/>
            <person name="Samaras A."/>
            <person name="Stergiopoulos I."/>
        </authorList>
    </citation>
    <scope>NUCLEOTIDE SEQUENCE</scope>
    <source>
        <strain evidence="2">Race5_Kim</strain>
    </source>
</reference>
<evidence type="ECO:0000313" key="3">
    <source>
        <dbReference type="Proteomes" id="UP000756132"/>
    </source>
</evidence>
<dbReference type="RefSeq" id="XP_047762040.1">
    <property type="nucleotide sequence ID" value="XM_047905525.1"/>
</dbReference>
<proteinExistence type="predicted"/>
<organism evidence="2 3">
    <name type="scientific">Passalora fulva</name>
    <name type="common">Tomato leaf mold</name>
    <name type="synonym">Cladosporium fulvum</name>
    <dbReference type="NCBI Taxonomy" id="5499"/>
    <lineage>
        <taxon>Eukaryota</taxon>
        <taxon>Fungi</taxon>
        <taxon>Dikarya</taxon>
        <taxon>Ascomycota</taxon>
        <taxon>Pezizomycotina</taxon>
        <taxon>Dothideomycetes</taxon>
        <taxon>Dothideomycetidae</taxon>
        <taxon>Mycosphaerellales</taxon>
        <taxon>Mycosphaerellaceae</taxon>
        <taxon>Fulvia</taxon>
    </lineage>
</organism>
<accession>A0A9Q8LHR1</accession>
<dbReference type="AlphaFoldDB" id="A0A9Q8LHR1"/>
<sequence length="562" mass="63177">MSCAELTLGSVERCLNTSRALQKYTFEVHGGFHQHRQQELEHLIRIHGGRIAASAPGSRSFVVQPCPKSGKQNMTPLQLLELILPRTKQSGHHAALPRHEADHTPSIGPSTALRLMVERCLQPAKSLIESWSDFATCDHFVDLPEPSLYVHRSKRTLKLPCRSSKALKTLCESAKDETDSDFGYENSSDEFSEREEMVSFSGRPIQIEPKILEPSQFEIRNHDWERMVADQTRPLLDKLGLLQNRSIQSTSLLYLSINSGADEEFTVDQGTSTVRLVIELPTMSTCPYTRDVHLGQAGATANTERLSGRTHASAYMHGVQCKVKFVNKKWAFRAALHYSVRLSSPAAPEIAPLAPVHFAGLRDVLKVWSKQMHIPTTTHQRRYPNRLLVPLEKTSNSEPANPNDLSKIARCVLNELERICTDVEVDIVLANLTIRTSGRLVGSVGFDDYSDDIHDLRDAGGPVNVSYYVYIAPKDRSHNVNIAVDPASIVCSDLIYTEQCDKENYDASPNTSEDGYPESSGDDDYYGKEVERRYERHWYRQVAILIPSVNRYDFELDTKAAL</sequence>
<evidence type="ECO:0000256" key="1">
    <source>
        <dbReference type="SAM" id="MobiDB-lite"/>
    </source>
</evidence>
<feature type="region of interest" description="Disordered" evidence="1">
    <location>
        <begin position="502"/>
        <end position="525"/>
    </location>
</feature>
<name>A0A9Q8LHR1_PASFU</name>
<dbReference type="GeneID" id="71986255"/>
<evidence type="ECO:0000313" key="2">
    <source>
        <dbReference type="EMBL" id="UJO17674.1"/>
    </source>
</evidence>